<evidence type="ECO:0000256" key="3">
    <source>
        <dbReference type="PROSITE-ProRule" id="PRU00023"/>
    </source>
</evidence>
<dbReference type="Proteomes" id="UP000191285">
    <property type="component" value="Unassembled WGS sequence"/>
</dbReference>
<dbReference type="GO" id="GO:0045944">
    <property type="term" value="P:positive regulation of transcription by RNA polymerase II"/>
    <property type="evidence" value="ECO:0007669"/>
    <property type="project" value="TreeGrafter"/>
</dbReference>
<dbReference type="PROSITE" id="PS50297">
    <property type="entry name" value="ANK_REP_REGION"/>
    <property type="match status" value="6"/>
</dbReference>
<evidence type="ECO:0000313" key="4">
    <source>
        <dbReference type="EMBL" id="OQE23741.1"/>
    </source>
</evidence>
<dbReference type="GO" id="GO:0000976">
    <property type="term" value="F:transcription cis-regulatory region binding"/>
    <property type="evidence" value="ECO:0007669"/>
    <property type="project" value="TreeGrafter"/>
</dbReference>
<dbReference type="STRING" id="303698.A0A1V6TC33"/>
<dbReference type="Pfam" id="PF12796">
    <property type="entry name" value="Ank_2"/>
    <property type="match status" value="4"/>
</dbReference>
<dbReference type="AlphaFoldDB" id="A0A1V6TC33"/>
<organism evidence="4 5">
    <name type="scientific">Penicillium steckii</name>
    <dbReference type="NCBI Taxonomy" id="303698"/>
    <lineage>
        <taxon>Eukaryota</taxon>
        <taxon>Fungi</taxon>
        <taxon>Dikarya</taxon>
        <taxon>Ascomycota</taxon>
        <taxon>Pezizomycotina</taxon>
        <taxon>Eurotiomycetes</taxon>
        <taxon>Eurotiomycetidae</taxon>
        <taxon>Eurotiales</taxon>
        <taxon>Aspergillaceae</taxon>
        <taxon>Penicillium</taxon>
    </lineage>
</organism>
<evidence type="ECO:0000256" key="1">
    <source>
        <dbReference type="ARBA" id="ARBA00022737"/>
    </source>
</evidence>
<dbReference type="PRINTS" id="PR01415">
    <property type="entry name" value="ANKYRIN"/>
</dbReference>
<name>A0A1V6TC33_9EURO</name>
<accession>A0A1V6TC33</accession>
<dbReference type="SMART" id="SM00248">
    <property type="entry name" value="ANK"/>
    <property type="match status" value="12"/>
</dbReference>
<feature type="repeat" description="ANK" evidence="3">
    <location>
        <begin position="295"/>
        <end position="327"/>
    </location>
</feature>
<evidence type="ECO:0000313" key="5">
    <source>
        <dbReference type="Proteomes" id="UP000191285"/>
    </source>
</evidence>
<feature type="repeat" description="ANK" evidence="3">
    <location>
        <begin position="473"/>
        <end position="510"/>
    </location>
</feature>
<keyword evidence="1" id="KW-0677">Repeat</keyword>
<dbReference type="Gene3D" id="1.25.40.20">
    <property type="entry name" value="Ankyrin repeat-containing domain"/>
    <property type="match status" value="2"/>
</dbReference>
<dbReference type="InterPro" id="IPR036770">
    <property type="entry name" value="Ankyrin_rpt-contain_sf"/>
</dbReference>
<dbReference type="OrthoDB" id="4772757at2759"/>
<dbReference type="GO" id="GO:0005634">
    <property type="term" value="C:nucleus"/>
    <property type="evidence" value="ECO:0007669"/>
    <property type="project" value="TreeGrafter"/>
</dbReference>
<comment type="caution">
    <text evidence="4">The sequence shown here is derived from an EMBL/GenBank/DDBJ whole genome shotgun (WGS) entry which is preliminary data.</text>
</comment>
<dbReference type="SUPFAM" id="SSF48403">
    <property type="entry name" value="Ankyrin repeat"/>
    <property type="match status" value="2"/>
</dbReference>
<dbReference type="PROSITE" id="PS50088">
    <property type="entry name" value="ANK_REPEAT"/>
    <property type="match status" value="7"/>
</dbReference>
<proteinExistence type="predicted"/>
<dbReference type="PANTHER" id="PTHR24193:SF121">
    <property type="entry name" value="ADA2A-CONTAINING COMPLEX COMPONENT 3, ISOFORM D"/>
    <property type="match status" value="1"/>
</dbReference>
<sequence>MSLSRLPPELILIVGSYLSTSKELLNLMLVGPTFHNLVISQLYRMNVQADGGSALIWYARQGSEVGLRHMLAAGANVNLRGPDKQLYTPLMVAVSNKHIKIVQILLEHGVLPDATNIGSNRALVIATSCGSPIRIAQLLLEHGANANAIEGDKHGLLYEAIRSKQVHKVALLLKYGAEIRYLCNRKPVFLLYVAAAMNVTPNCLDLLTDAGILIDSQDDRSMTPLHIAANASSTRAVRRLLQLGADPNIRNTDVDGNGWSAIFYAAVPKRPKFNNKSIIKALVTYGAIVNCTCVDQSTPLHLVIAHGASHAARALVDCGADITARNAHGETVLHIAVLAGTEYNDLVPWLVELGADVNWTDGKKNETPIFYAVRGFFHPQSLEKVEQLIFYGANLYLKNLDGLTPLALAARLCYPGIIRVLLEQGVSTKARDIYGNSPLHNALELYYVNVKNVYHVVVLLIEHGADVNSRNDLGQTPFHVAAAKNWAISPLWEVVKALMIVGADPNATAVNGKSPRAMTPTGICASAQRIFLY</sequence>
<dbReference type="InterPro" id="IPR050663">
    <property type="entry name" value="Ankyrin-SOCS_Box"/>
</dbReference>
<keyword evidence="5" id="KW-1185">Reference proteome</keyword>
<dbReference type="EMBL" id="MLKD01000008">
    <property type="protein sequence ID" value="OQE23741.1"/>
    <property type="molecule type" value="Genomic_DNA"/>
</dbReference>
<protein>
    <submittedName>
        <fullName evidence="4">Uncharacterized protein</fullName>
    </submittedName>
</protein>
<dbReference type="InterPro" id="IPR002110">
    <property type="entry name" value="Ankyrin_rpt"/>
</dbReference>
<feature type="repeat" description="ANK" evidence="3">
    <location>
        <begin position="434"/>
        <end position="472"/>
    </location>
</feature>
<keyword evidence="2 3" id="KW-0040">ANK repeat</keyword>
<dbReference type="PANTHER" id="PTHR24193">
    <property type="entry name" value="ANKYRIN REPEAT PROTEIN"/>
    <property type="match status" value="1"/>
</dbReference>
<dbReference type="Pfam" id="PF13637">
    <property type="entry name" value="Ank_4"/>
    <property type="match status" value="1"/>
</dbReference>
<feature type="repeat" description="ANK" evidence="3">
    <location>
        <begin position="401"/>
        <end position="433"/>
    </location>
</feature>
<gene>
    <name evidence="4" type="ORF">PENSTE_c008G09180</name>
</gene>
<reference evidence="5" key="1">
    <citation type="journal article" date="2017" name="Nat. Microbiol.">
        <title>Global analysis of biosynthetic gene clusters reveals vast potential of secondary metabolite production in Penicillium species.</title>
        <authorList>
            <person name="Nielsen J.C."/>
            <person name="Grijseels S."/>
            <person name="Prigent S."/>
            <person name="Ji B."/>
            <person name="Dainat J."/>
            <person name="Nielsen K.F."/>
            <person name="Frisvad J.C."/>
            <person name="Workman M."/>
            <person name="Nielsen J."/>
        </authorList>
    </citation>
    <scope>NUCLEOTIDE SEQUENCE [LARGE SCALE GENOMIC DNA]</scope>
    <source>
        <strain evidence="5">IBT 24891</strain>
    </source>
</reference>
<feature type="repeat" description="ANK" evidence="3">
    <location>
        <begin position="220"/>
        <end position="252"/>
    </location>
</feature>
<feature type="repeat" description="ANK" evidence="3">
    <location>
        <begin position="328"/>
        <end position="362"/>
    </location>
</feature>
<evidence type="ECO:0000256" key="2">
    <source>
        <dbReference type="ARBA" id="ARBA00023043"/>
    </source>
</evidence>
<feature type="repeat" description="ANK" evidence="3">
    <location>
        <begin position="85"/>
        <end position="117"/>
    </location>
</feature>